<name>A0A179B6V8_9ACTO</name>
<keyword evidence="2" id="KW-0227">DNA damage</keyword>
<evidence type="ECO:0000313" key="11">
    <source>
        <dbReference type="EMBL" id="OAP86764.1"/>
    </source>
</evidence>
<keyword evidence="5" id="KW-0067">ATP-binding</keyword>
<organism evidence="11 12">
    <name type="scientific">Peptidiphaga gingivicola</name>
    <dbReference type="NCBI Taxonomy" id="2741497"/>
    <lineage>
        <taxon>Bacteria</taxon>
        <taxon>Bacillati</taxon>
        <taxon>Actinomycetota</taxon>
        <taxon>Actinomycetes</taxon>
        <taxon>Actinomycetales</taxon>
        <taxon>Actinomycetaceae</taxon>
        <taxon>Peptidiphaga</taxon>
    </lineage>
</organism>
<reference evidence="11 12" key="1">
    <citation type="submission" date="2016-04" db="EMBL/GenBank/DDBJ databases">
        <title>Peptidophaga gingivicola gen. nov., sp. nov., isolated from human subgingival plaque.</title>
        <authorList>
            <person name="Beall C.J."/>
            <person name="Mokrzan E.M."/>
            <person name="Griffen A.L."/>
            <person name="Leys E.J."/>
        </authorList>
    </citation>
    <scope>NUCLEOTIDE SEQUENCE [LARGE SCALE GENOMIC DNA]</scope>
    <source>
        <strain evidence="11 12">BA112</strain>
    </source>
</reference>
<dbReference type="GO" id="GO:0005524">
    <property type="term" value="F:ATP binding"/>
    <property type="evidence" value="ECO:0007669"/>
    <property type="project" value="UniProtKB-KW"/>
</dbReference>
<sequence>MVREAVASDGWSALERPLERALGKRTAAALAKLELRTVGDLLSHAPFRLAHRGELMPLADVREGEAATVIARVTDSRMRPMNSRRGYILTVRVADGVNELDLTFFGKSPRTLDFHAKRLASGVVASFSGTVSSYRGGLQLTHPEYELVEDESDVAKIARPIPIYHATDRLPSWHIRKAVQSVLQALAPSDVPDPLPGEYLAAHRLPSKFEAMRALHCPEDDEEWRAARLRMAHEEAYVLQAALAQRSHRARERATAPFPLADGGLLAQFDAGLPYELTSGQREVSADIAADLAKTTPMRRLLQGDVGSGKTVVALRAMLQVLDGGGQAALLAPTEVLAYQHMRTIEALVGPLAPVELLTGSLTAAQRRRTLARVASGQAGLIVGTHALFSDDVAIPFLGLAVVDEQHRFGVDQRDALAGGGVHTLVMTATPIPRTIAMSVFGDLDVSVLRELPAGRAEVSTTVVPASKEAWVERVWERLGEEVRGGGRAYVVCPRIEDDDEGLPLASVADVSAELREKSALAGIGVGTMHGRMSSEEKAEAMERFASGRAPILVSTTVVEVGVDIPEATAMVILDADRFGLSQLHQLRGRIGRGTAPGVCLAVTSAEKGSLALRRLEAFASTTDGFALAELDLQLRSEGDVLGAAQAGRGSHLRFLSVAKDRKIIETARAAAREAVAADPELVDRRALAEAVAAIDAGRADYLERG</sequence>
<dbReference type="SUPFAM" id="SSF52540">
    <property type="entry name" value="P-loop containing nucleoside triphosphate hydrolases"/>
    <property type="match status" value="2"/>
</dbReference>
<evidence type="ECO:0000256" key="5">
    <source>
        <dbReference type="ARBA" id="ARBA00022840"/>
    </source>
</evidence>
<keyword evidence="12" id="KW-1185">Reference proteome</keyword>
<dbReference type="Pfam" id="PF00271">
    <property type="entry name" value="Helicase_C"/>
    <property type="match status" value="1"/>
</dbReference>
<dbReference type="GO" id="GO:0003677">
    <property type="term" value="F:DNA binding"/>
    <property type="evidence" value="ECO:0007669"/>
    <property type="project" value="UniProtKB-KW"/>
</dbReference>
<gene>
    <name evidence="11" type="ORF">A4H34_06550</name>
</gene>
<dbReference type="Pfam" id="PF17191">
    <property type="entry name" value="RecG_wedge"/>
    <property type="match status" value="1"/>
</dbReference>
<evidence type="ECO:0000256" key="7">
    <source>
        <dbReference type="ARBA" id="ARBA00023204"/>
    </source>
</evidence>
<dbReference type="OrthoDB" id="9804325at2"/>
<dbReference type="GO" id="GO:0006281">
    <property type="term" value="P:DNA repair"/>
    <property type="evidence" value="ECO:0007669"/>
    <property type="project" value="UniProtKB-KW"/>
</dbReference>
<evidence type="ECO:0000256" key="8">
    <source>
        <dbReference type="ARBA" id="ARBA00049819"/>
    </source>
</evidence>
<dbReference type="InterPro" id="IPR027417">
    <property type="entry name" value="P-loop_NTPase"/>
</dbReference>
<comment type="caution">
    <text evidence="11">The sequence shown here is derived from an EMBL/GenBank/DDBJ whole genome shotgun (WGS) entry which is preliminary data.</text>
</comment>
<evidence type="ECO:0000256" key="2">
    <source>
        <dbReference type="ARBA" id="ARBA00022763"/>
    </source>
</evidence>
<dbReference type="RefSeq" id="WP_064231441.1">
    <property type="nucleotide sequence ID" value="NZ_LVZK01000001.1"/>
</dbReference>
<dbReference type="AlphaFoldDB" id="A0A179B6V8"/>
<dbReference type="GO" id="GO:0016787">
    <property type="term" value="F:hydrolase activity"/>
    <property type="evidence" value="ECO:0007669"/>
    <property type="project" value="UniProtKB-KW"/>
</dbReference>
<dbReference type="InterPro" id="IPR033454">
    <property type="entry name" value="RecG_wedge"/>
</dbReference>
<dbReference type="InterPro" id="IPR012340">
    <property type="entry name" value="NA-bd_OB-fold"/>
</dbReference>
<keyword evidence="1" id="KW-0547">Nucleotide-binding</keyword>
<keyword evidence="7" id="KW-0234">DNA repair</keyword>
<keyword evidence="4 11" id="KW-0347">Helicase</keyword>
<dbReference type="InterPro" id="IPR045562">
    <property type="entry name" value="RecG_dom3_C"/>
</dbReference>
<dbReference type="EMBL" id="LVZK01000001">
    <property type="protein sequence ID" value="OAP86764.1"/>
    <property type="molecule type" value="Genomic_DNA"/>
</dbReference>
<evidence type="ECO:0000259" key="9">
    <source>
        <dbReference type="PROSITE" id="PS51192"/>
    </source>
</evidence>
<dbReference type="SMART" id="SM00490">
    <property type="entry name" value="HELICc"/>
    <property type="match status" value="1"/>
</dbReference>
<dbReference type="PROSITE" id="PS51194">
    <property type="entry name" value="HELICASE_CTER"/>
    <property type="match status" value="1"/>
</dbReference>
<dbReference type="InterPro" id="IPR014001">
    <property type="entry name" value="Helicase_ATP-bd"/>
</dbReference>
<dbReference type="InterPro" id="IPR001650">
    <property type="entry name" value="Helicase_C-like"/>
</dbReference>
<dbReference type="PANTHER" id="PTHR47964">
    <property type="entry name" value="ATP-DEPENDENT DNA HELICASE HOMOLOG RECG, CHLOROPLASTIC"/>
    <property type="match status" value="1"/>
</dbReference>
<dbReference type="GO" id="GO:0003678">
    <property type="term" value="F:DNA helicase activity"/>
    <property type="evidence" value="ECO:0007669"/>
    <property type="project" value="TreeGrafter"/>
</dbReference>
<evidence type="ECO:0000256" key="3">
    <source>
        <dbReference type="ARBA" id="ARBA00022801"/>
    </source>
</evidence>
<dbReference type="Pfam" id="PF19833">
    <property type="entry name" value="RecG_dom3_C"/>
    <property type="match status" value="1"/>
</dbReference>
<accession>A0A179B6V8</accession>
<keyword evidence="6" id="KW-0238">DNA-binding</keyword>
<dbReference type="PANTHER" id="PTHR47964:SF1">
    <property type="entry name" value="ATP-DEPENDENT DNA HELICASE HOMOLOG RECG, CHLOROPLASTIC"/>
    <property type="match status" value="1"/>
</dbReference>
<dbReference type="InterPro" id="IPR047112">
    <property type="entry name" value="RecG/Mfd"/>
</dbReference>
<dbReference type="Gene3D" id="2.40.50.140">
    <property type="entry name" value="Nucleic acid-binding proteins"/>
    <property type="match status" value="1"/>
</dbReference>
<dbReference type="PROSITE" id="PS51192">
    <property type="entry name" value="HELICASE_ATP_BIND_1"/>
    <property type="match status" value="1"/>
</dbReference>
<dbReference type="Gene3D" id="3.40.50.300">
    <property type="entry name" value="P-loop containing nucleotide triphosphate hydrolases"/>
    <property type="match status" value="2"/>
</dbReference>
<proteinExistence type="predicted"/>
<dbReference type="SUPFAM" id="SSF50249">
    <property type="entry name" value="Nucleic acid-binding proteins"/>
    <property type="match status" value="1"/>
</dbReference>
<dbReference type="Proteomes" id="UP000078368">
    <property type="component" value="Unassembled WGS sequence"/>
</dbReference>
<evidence type="ECO:0000256" key="1">
    <source>
        <dbReference type="ARBA" id="ARBA00022741"/>
    </source>
</evidence>
<keyword evidence="3" id="KW-0378">Hydrolase</keyword>
<evidence type="ECO:0000313" key="12">
    <source>
        <dbReference type="Proteomes" id="UP000078368"/>
    </source>
</evidence>
<dbReference type="STRING" id="1823756.A4H34_06550"/>
<protein>
    <recommendedName>
        <fullName evidence="8">Probable DNA 3'-5' helicase RecG</fullName>
    </recommendedName>
</protein>
<evidence type="ECO:0000256" key="6">
    <source>
        <dbReference type="ARBA" id="ARBA00023125"/>
    </source>
</evidence>
<dbReference type="CDD" id="cd04488">
    <property type="entry name" value="RecG_wedge_OBF"/>
    <property type="match status" value="1"/>
</dbReference>
<dbReference type="Pfam" id="PF00270">
    <property type="entry name" value="DEAD"/>
    <property type="match status" value="1"/>
</dbReference>
<dbReference type="InterPro" id="IPR011545">
    <property type="entry name" value="DEAD/DEAH_box_helicase_dom"/>
</dbReference>
<dbReference type="SMART" id="SM00487">
    <property type="entry name" value="DEXDc"/>
    <property type="match status" value="1"/>
</dbReference>
<feature type="domain" description="Helicase C-terminal" evidence="10">
    <location>
        <begin position="471"/>
        <end position="634"/>
    </location>
</feature>
<feature type="domain" description="Helicase ATP-binding" evidence="9">
    <location>
        <begin position="291"/>
        <end position="449"/>
    </location>
</feature>
<evidence type="ECO:0000259" key="10">
    <source>
        <dbReference type="PROSITE" id="PS51194"/>
    </source>
</evidence>
<evidence type="ECO:0000256" key="4">
    <source>
        <dbReference type="ARBA" id="ARBA00022806"/>
    </source>
</evidence>